<evidence type="ECO:0000313" key="1">
    <source>
        <dbReference type="EMBL" id="MCD9561265.1"/>
    </source>
</evidence>
<dbReference type="EMBL" id="JACEIK010002448">
    <property type="protein sequence ID" value="MCD9561265.1"/>
    <property type="molecule type" value="Genomic_DNA"/>
</dbReference>
<dbReference type="Proteomes" id="UP000823775">
    <property type="component" value="Unassembled WGS sequence"/>
</dbReference>
<feature type="non-terminal residue" evidence="1">
    <location>
        <position position="1"/>
    </location>
</feature>
<organism evidence="1 2">
    <name type="scientific">Datura stramonium</name>
    <name type="common">Jimsonweed</name>
    <name type="synonym">Common thornapple</name>
    <dbReference type="NCBI Taxonomy" id="4076"/>
    <lineage>
        <taxon>Eukaryota</taxon>
        <taxon>Viridiplantae</taxon>
        <taxon>Streptophyta</taxon>
        <taxon>Embryophyta</taxon>
        <taxon>Tracheophyta</taxon>
        <taxon>Spermatophyta</taxon>
        <taxon>Magnoliopsida</taxon>
        <taxon>eudicotyledons</taxon>
        <taxon>Gunneridae</taxon>
        <taxon>Pentapetalae</taxon>
        <taxon>asterids</taxon>
        <taxon>lamiids</taxon>
        <taxon>Solanales</taxon>
        <taxon>Solanaceae</taxon>
        <taxon>Solanoideae</taxon>
        <taxon>Datureae</taxon>
        <taxon>Datura</taxon>
    </lineage>
</organism>
<evidence type="ECO:0000313" key="2">
    <source>
        <dbReference type="Proteomes" id="UP000823775"/>
    </source>
</evidence>
<protein>
    <submittedName>
        <fullName evidence="1">Uncharacterized protein</fullName>
    </submittedName>
</protein>
<accession>A0ABS8URL2</accession>
<gene>
    <name evidence="1" type="ORF">HAX54_020271</name>
</gene>
<name>A0ABS8URL2_DATST</name>
<comment type="caution">
    <text evidence="1">The sequence shown here is derived from an EMBL/GenBank/DDBJ whole genome shotgun (WGS) entry which is preliminary data.</text>
</comment>
<reference evidence="1 2" key="1">
    <citation type="journal article" date="2021" name="BMC Genomics">
        <title>Datura genome reveals duplications of psychoactive alkaloid biosynthetic genes and high mutation rate following tissue culture.</title>
        <authorList>
            <person name="Rajewski A."/>
            <person name="Carter-House D."/>
            <person name="Stajich J."/>
            <person name="Litt A."/>
        </authorList>
    </citation>
    <scope>NUCLEOTIDE SEQUENCE [LARGE SCALE GENOMIC DNA]</scope>
    <source>
        <strain evidence="1">AR-01</strain>
    </source>
</reference>
<keyword evidence="2" id="KW-1185">Reference proteome</keyword>
<sequence length="93" mass="10843">TFVQRLKSYHTHNLTLVEKPSKVRKPPGPITLVEVDEACNRTFADIGESPSPLPLEAVWRERKVHRRSRLPNPYPFHRSEVFLIEEASYVQLH</sequence>
<proteinExistence type="predicted"/>